<organism evidence="2 3">
    <name type="scientific">Desulforapulum autotrophicum (strain ATCC 43914 / DSM 3382 / VKM B-1955 / HRM2)</name>
    <name type="common">Desulfobacterium autotrophicum</name>
    <dbReference type="NCBI Taxonomy" id="177437"/>
    <lineage>
        <taxon>Bacteria</taxon>
        <taxon>Pseudomonadati</taxon>
        <taxon>Thermodesulfobacteriota</taxon>
        <taxon>Desulfobacteria</taxon>
        <taxon>Desulfobacterales</taxon>
        <taxon>Desulfobacteraceae</taxon>
        <taxon>Desulforapulum</taxon>
    </lineage>
</organism>
<sequence length="312" mass="34914">MIHAEVIVVGAGPAGTAAAFELKQRSVHTLILEKALFPRTKVCAGWITPRVLDLLDLSPQGYPHTIAGFDRLFFHLLGRTMAVKTHQYAIRRYEFDHWMVKRSGVKVYPHRVKQITRKNGQYTIDDTFTCNYLIGAGGTHCPVQKTFFNNDHPRSKKGLITAVEAEYRCNTRDRRCHIWFFHDRVPGYAWYLPKQGGYVNVGIGGKAVKLKHQGRTIMDHWQSFTKTLLDLSILPYAPPHPRGHTYFLRQSRLYPRIGNALVTGDAAGLATLDMGEGIAAAIESGMGAAAAITDNAPPSFHHLPKLSIWGMV</sequence>
<proteinExistence type="predicted"/>
<reference evidence="2 3" key="1">
    <citation type="journal article" date="2009" name="Environ. Microbiol.">
        <title>Genome sequence of Desulfobacterium autotrophicum HRM2, a marine sulfate reducer oxidizing organic carbon completely to carbon dioxide.</title>
        <authorList>
            <person name="Strittmatter A.W."/>
            <person name="Liesegang H."/>
            <person name="Rabus R."/>
            <person name="Decker I."/>
            <person name="Amann J."/>
            <person name="Andres S."/>
            <person name="Henne A."/>
            <person name="Fricke W.F."/>
            <person name="Martinez-Arias R."/>
            <person name="Bartels D."/>
            <person name="Goesmann A."/>
            <person name="Krause L."/>
            <person name="Puehler A."/>
            <person name="Klenk H.P."/>
            <person name="Richter M."/>
            <person name="Schuler M."/>
            <person name="Gloeckner F.O."/>
            <person name="Meyerdierks A."/>
            <person name="Gottschalk G."/>
            <person name="Amann R."/>
        </authorList>
    </citation>
    <scope>NUCLEOTIDE SEQUENCE [LARGE SCALE GENOMIC DNA]</scope>
    <source>
        <strain evidence="3">ATCC 43914 / DSM 3382 / HRM2</strain>
    </source>
</reference>
<dbReference type="KEGG" id="dat:HRM2_44860"/>
<dbReference type="HOGENOM" id="CLU_024648_5_0_7"/>
<protein>
    <submittedName>
        <fullName evidence="2">Dehydrogenase</fullName>
    </submittedName>
</protein>
<dbReference type="RefSeq" id="WP_015906256.1">
    <property type="nucleotide sequence ID" value="NC_012108.1"/>
</dbReference>
<dbReference type="Gene3D" id="3.50.50.60">
    <property type="entry name" value="FAD/NAD(P)-binding domain"/>
    <property type="match status" value="1"/>
</dbReference>
<dbReference type="Pfam" id="PF01494">
    <property type="entry name" value="FAD_binding_3"/>
    <property type="match status" value="1"/>
</dbReference>
<dbReference type="PANTHER" id="PTHR42685">
    <property type="entry name" value="GERANYLGERANYL DIPHOSPHATE REDUCTASE"/>
    <property type="match status" value="1"/>
</dbReference>
<evidence type="ECO:0000313" key="2">
    <source>
        <dbReference type="EMBL" id="ACN17542.1"/>
    </source>
</evidence>
<dbReference type="OrthoDB" id="9799983at2"/>
<gene>
    <name evidence="2" type="ordered locus">HRM2_44860</name>
</gene>
<dbReference type="SUPFAM" id="SSF51905">
    <property type="entry name" value="FAD/NAD(P)-binding domain"/>
    <property type="match status" value="1"/>
</dbReference>
<dbReference type="STRING" id="177437.HRM2_44860"/>
<name>C0QF41_DESAH</name>
<dbReference type="eggNOG" id="COG0644">
    <property type="taxonomic scope" value="Bacteria"/>
</dbReference>
<dbReference type="InterPro" id="IPR050407">
    <property type="entry name" value="Geranylgeranyl_reductase"/>
</dbReference>
<dbReference type="GO" id="GO:0071949">
    <property type="term" value="F:FAD binding"/>
    <property type="evidence" value="ECO:0007669"/>
    <property type="project" value="InterPro"/>
</dbReference>
<dbReference type="Proteomes" id="UP000000442">
    <property type="component" value="Chromosome"/>
</dbReference>
<dbReference type="AlphaFoldDB" id="C0QF41"/>
<feature type="domain" description="FAD-binding" evidence="1">
    <location>
        <begin position="4"/>
        <end position="56"/>
    </location>
</feature>
<dbReference type="InterPro" id="IPR036188">
    <property type="entry name" value="FAD/NAD-bd_sf"/>
</dbReference>
<dbReference type="PRINTS" id="PR00420">
    <property type="entry name" value="RNGMNOXGNASE"/>
</dbReference>
<keyword evidence="3" id="KW-1185">Reference proteome</keyword>
<evidence type="ECO:0000259" key="1">
    <source>
        <dbReference type="Pfam" id="PF01494"/>
    </source>
</evidence>
<dbReference type="PANTHER" id="PTHR42685:SF22">
    <property type="entry name" value="CONDITIONED MEDIUM FACTOR RECEPTOR 1"/>
    <property type="match status" value="1"/>
</dbReference>
<dbReference type="EMBL" id="CP001087">
    <property type="protein sequence ID" value="ACN17542.1"/>
    <property type="molecule type" value="Genomic_DNA"/>
</dbReference>
<accession>C0QF41</accession>
<dbReference type="InterPro" id="IPR002938">
    <property type="entry name" value="FAD-bd"/>
</dbReference>
<evidence type="ECO:0000313" key="3">
    <source>
        <dbReference type="Proteomes" id="UP000000442"/>
    </source>
</evidence>